<dbReference type="SUPFAM" id="SSF52540">
    <property type="entry name" value="P-loop containing nucleoside triphosphate hydrolases"/>
    <property type="match status" value="1"/>
</dbReference>
<sequence>MLTSISVRDFQSLAEVDLELGPLTVIVGPGNSGKTAVVRALKALAFNRTGSDFIRHGQQQSVVIVETAEGGRIAWVKGKAAAYMVGDRELTKMAGSVPEEVSDVLGIRRLEVEVGSQAVPQIHSQFDSPFLIAESPSKAARVVAKLTRLDVIVSAQTQAARDLKRTAGELRAQRMALEEAQAAHTTAVAEEKQAQSLARQVTALYDAAVTAGEDLANAEAAVDVVKQAQALAARSLPDPTAFEEVEVLLTLCEEGARVSARYNNYVTIVKTAADSLKETARQLKTAEAALADIDVCPLCGARINEEACCEVS</sequence>
<dbReference type="InterPro" id="IPR027417">
    <property type="entry name" value="P-loop_NTPase"/>
</dbReference>
<dbReference type="Gene3D" id="3.40.50.300">
    <property type="entry name" value="P-loop containing nucleotide triphosphate hydrolases"/>
    <property type="match status" value="1"/>
</dbReference>
<proteinExistence type="predicted"/>
<name>A0A0F9K937_9ZZZZ</name>
<organism evidence="1">
    <name type="scientific">marine sediment metagenome</name>
    <dbReference type="NCBI Taxonomy" id="412755"/>
    <lineage>
        <taxon>unclassified sequences</taxon>
        <taxon>metagenomes</taxon>
        <taxon>ecological metagenomes</taxon>
    </lineage>
</organism>
<dbReference type="EMBL" id="LAZR01009689">
    <property type="protein sequence ID" value="KKM71156.1"/>
    <property type="molecule type" value="Genomic_DNA"/>
</dbReference>
<gene>
    <name evidence="1" type="ORF">LCGC14_1433480</name>
</gene>
<comment type="caution">
    <text evidence="1">The sequence shown here is derived from an EMBL/GenBank/DDBJ whole genome shotgun (WGS) entry which is preliminary data.</text>
</comment>
<dbReference type="AlphaFoldDB" id="A0A0F9K937"/>
<protein>
    <recommendedName>
        <fullName evidence="2">Rad50/SbcC-type AAA domain-containing protein</fullName>
    </recommendedName>
</protein>
<accession>A0A0F9K937</accession>
<evidence type="ECO:0000313" key="1">
    <source>
        <dbReference type="EMBL" id="KKM71156.1"/>
    </source>
</evidence>
<evidence type="ECO:0008006" key="2">
    <source>
        <dbReference type="Google" id="ProtNLM"/>
    </source>
</evidence>
<reference evidence="1" key="1">
    <citation type="journal article" date="2015" name="Nature">
        <title>Complex archaea that bridge the gap between prokaryotes and eukaryotes.</title>
        <authorList>
            <person name="Spang A."/>
            <person name="Saw J.H."/>
            <person name="Jorgensen S.L."/>
            <person name="Zaremba-Niedzwiedzka K."/>
            <person name="Martijn J."/>
            <person name="Lind A.E."/>
            <person name="van Eijk R."/>
            <person name="Schleper C."/>
            <person name="Guy L."/>
            <person name="Ettema T.J."/>
        </authorList>
    </citation>
    <scope>NUCLEOTIDE SEQUENCE</scope>
</reference>